<feature type="region of interest" description="Disordered" evidence="1">
    <location>
        <begin position="346"/>
        <end position="381"/>
    </location>
</feature>
<accession>A0A9W4SH28</accession>
<dbReference type="CDD" id="cd09917">
    <property type="entry name" value="F-box_SF"/>
    <property type="match status" value="1"/>
</dbReference>
<dbReference type="EMBL" id="CAMKVN010000584">
    <property type="protein sequence ID" value="CAI2169428.1"/>
    <property type="molecule type" value="Genomic_DNA"/>
</dbReference>
<dbReference type="InterPro" id="IPR036047">
    <property type="entry name" value="F-box-like_dom_sf"/>
</dbReference>
<dbReference type="SUPFAM" id="SSF81383">
    <property type="entry name" value="F-box domain"/>
    <property type="match status" value="1"/>
</dbReference>
<evidence type="ECO:0000313" key="3">
    <source>
        <dbReference type="EMBL" id="CAI2169428.1"/>
    </source>
</evidence>
<protein>
    <submittedName>
        <fullName evidence="3">13725_t:CDS:1</fullName>
    </submittedName>
</protein>
<dbReference type="AlphaFoldDB" id="A0A9W4SH28"/>
<evidence type="ECO:0000256" key="1">
    <source>
        <dbReference type="SAM" id="MobiDB-lite"/>
    </source>
</evidence>
<comment type="caution">
    <text evidence="3">The sequence shown here is derived from an EMBL/GenBank/DDBJ whole genome shotgun (WGS) entry which is preliminary data.</text>
</comment>
<dbReference type="InterPro" id="IPR001810">
    <property type="entry name" value="F-box_dom"/>
</dbReference>
<gene>
    <name evidence="3" type="ORF">FWILDA_LOCUS4075</name>
</gene>
<reference evidence="3" key="1">
    <citation type="submission" date="2022-08" db="EMBL/GenBank/DDBJ databases">
        <authorList>
            <person name="Kallberg Y."/>
            <person name="Tangrot J."/>
            <person name="Rosling A."/>
        </authorList>
    </citation>
    <scope>NUCLEOTIDE SEQUENCE</scope>
    <source>
        <strain evidence="3">Wild A</strain>
    </source>
</reference>
<dbReference type="OrthoDB" id="2322499at2759"/>
<keyword evidence="4" id="KW-1185">Reference proteome</keyword>
<name>A0A9W4SH28_9GLOM</name>
<proteinExistence type="predicted"/>
<feature type="domain" description="F-box" evidence="2">
    <location>
        <begin position="42"/>
        <end position="77"/>
    </location>
</feature>
<feature type="compositionally biased region" description="Polar residues" evidence="1">
    <location>
        <begin position="360"/>
        <end position="372"/>
    </location>
</feature>
<sequence>MEFDGPGVHSSKEFQINVILEYFSEPIRYPPEARMQDNITFEMFVNICYHLPPKDLLMLACVCKHFRNMLDGNIFYISWDIWKSSRERFTPFKDMGPPNGLNEQKFARLLKFENGCEFCKRTSERIQIYWIACVRSCKECLHKRAKSRQELEIGWKIESEVFTGTPHIVPCPDDDGITPYYWVPHIISSQSVLGVNIVKRGEWTAKKKQEIQVVIDESLERYHWVTRCWQEQLKDQKDHLHAALQMFCDRFTSYTPEMLLKHSAISKMSANLEINPFVRQDWDNFQLNLIEALKSKPLSNHLVNSTSAAPTRTFNFEDNRKRERESEINIMSARVKTLKIQDEQPARKEFSHVYQKPQKSKVNNNLKLPQNYSSSSSSSNSTQLVRNRFTTPWTNVSSQPTINHPPIQPNQVVQYDAAPNNRLILNRRNEIVKYLKLVALGVKQRKRSTKSVPYTIGIHDKLFQFLPFCSSFITPPEPPPNTFEAGGYYKREFVFDFIIPNLQREAIMLSVSTTELTQHHILEVEGAINHYLDVHPVFKCRLCPDFNPSIIRKMRNHLREVHALFADRDFAKLYVDPDAVINFLHFAFVPEINYLK</sequence>
<evidence type="ECO:0000259" key="2">
    <source>
        <dbReference type="Pfam" id="PF00646"/>
    </source>
</evidence>
<dbReference type="Proteomes" id="UP001153678">
    <property type="component" value="Unassembled WGS sequence"/>
</dbReference>
<organism evidence="3 4">
    <name type="scientific">Funneliformis geosporum</name>
    <dbReference type="NCBI Taxonomy" id="1117311"/>
    <lineage>
        <taxon>Eukaryota</taxon>
        <taxon>Fungi</taxon>
        <taxon>Fungi incertae sedis</taxon>
        <taxon>Mucoromycota</taxon>
        <taxon>Glomeromycotina</taxon>
        <taxon>Glomeromycetes</taxon>
        <taxon>Glomerales</taxon>
        <taxon>Glomeraceae</taxon>
        <taxon>Funneliformis</taxon>
    </lineage>
</organism>
<dbReference type="Pfam" id="PF00646">
    <property type="entry name" value="F-box"/>
    <property type="match status" value="1"/>
</dbReference>
<evidence type="ECO:0000313" key="4">
    <source>
        <dbReference type="Proteomes" id="UP001153678"/>
    </source>
</evidence>